<comment type="caution">
    <text evidence="2">The sequence shown here is derived from an EMBL/GenBank/DDBJ whole genome shotgun (WGS) entry which is preliminary data.</text>
</comment>
<evidence type="ECO:0000256" key="1">
    <source>
        <dbReference type="SAM" id="MobiDB-lite"/>
    </source>
</evidence>
<gene>
    <name evidence="2" type="ORF">PHLCEN_2v2716</name>
</gene>
<reference evidence="2 3" key="1">
    <citation type="submission" date="2018-02" db="EMBL/GenBank/DDBJ databases">
        <title>Genome sequence of the basidiomycete white-rot fungus Phlebia centrifuga.</title>
        <authorList>
            <person name="Granchi Z."/>
            <person name="Peng M."/>
            <person name="de Vries R.P."/>
            <person name="Hilden K."/>
            <person name="Makela M.R."/>
            <person name="Grigoriev I."/>
            <person name="Riley R."/>
        </authorList>
    </citation>
    <scope>NUCLEOTIDE SEQUENCE [LARGE SCALE GENOMIC DNA]</scope>
    <source>
        <strain evidence="2 3">FBCC195</strain>
    </source>
</reference>
<keyword evidence="3" id="KW-1185">Reference proteome</keyword>
<evidence type="ECO:0000313" key="3">
    <source>
        <dbReference type="Proteomes" id="UP000186601"/>
    </source>
</evidence>
<name>A0A2R6RHU5_9APHY</name>
<feature type="compositionally biased region" description="Basic and acidic residues" evidence="1">
    <location>
        <begin position="48"/>
        <end position="63"/>
    </location>
</feature>
<dbReference type="STRING" id="98765.A0A2R6RHU5"/>
<dbReference type="EMBL" id="MLYV02000256">
    <property type="protein sequence ID" value="PSS29568.1"/>
    <property type="molecule type" value="Genomic_DNA"/>
</dbReference>
<organism evidence="2 3">
    <name type="scientific">Hermanssonia centrifuga</name>
    <dbReference type="NCBI Taxonomy" id="98765"/>
    <lineage>
        <taxon>Eukaryota</taxon>
        <taxon>Fungi</taxon>
        <taxon>Dikarya</taxon>
        <taxon>Basidiomycota</taxon>
        <taxon>Agaricomycotina</taxon>
        <taxon>Agaricomycetes</taxon>
        <taxon>Polyporales</taxon>
        <taxon>Meruliaceae</taxon>
        <taxon>Hermanssonia</taxon>
    </lineage>
</organism>
<dbReference type="AlphaFoldDB" id="A0A2R6RHU5"/>
<dbReference type="OrthoDB" id="9895617at2759"/>
<sequence length="106" mass="11796">MDDASAILSSAISAPFSLISGRSVKTSPQPDDVFSSGDIDLREDEILEQERSEEGEVDNSPERYRSVRVIGVGKEDDRVLGENASARQQWVIIPLRSTRNRRLPPQ</sequence>
<protein>
    <submittedName>
        <fullName evidence="2">Uncharacterized protein</fullName>
    </submittedName>
</protein>
<evidence type="ECO:0000313" key="2">
    <source>
        <dbReference type="EMBL" id="PSS29568.1"/>
    </source>
</evidence>
<feature type="region of interest" description="Disordered" evidence="1">
    <location>
        <begin position="19"/>
        <end position="63"/>
    </location>
</feature>
<proteinExistence type="predicted"/>
<dbReference type="Proteomes" id="UP000186601">
    <property type="component" value="Unassembled WGS sequence"/>
</dbReference>
<accession>A0A2R6RHU5</accession>